<dbReference type="PANTHER" id="PTHR21716:SF61">
    <property type="entry name" value="BLR8064 PROTEIN"/>
    <property type="match status" value="1"/>
</dbReference>
<keyword evidence="4 6" id="KW-1133">Transmembrane helix</keyword>
<reference evidence="7" key="1">
    <citation type="submission" date="2021-01" db="EMBL/GenBank/DDBJ databases">
        <title>Genome sequence of strain Noviherbaspirillum sp. DKR-6.</title>
        <authorList>
            <person name="Chaudhary D.K."/>
        </authorList>
    </citation>
    <scope>NUCLEOTIDE SEQUENCE</scope>
    <source>
        <strain evidence="7">DKR-6</strain>
    </source>
</reference>
<dbReference type="PANTHER" id="PTHR21716">
    <property type="entry name" value="TRANSMEMBRANE PROTEIN"/>
    <property type="match status" value="1"/>
</dbReference>
<feature type="transmembrane region" description="Helical" evidence="6">
    <location>
        <begin position="279"/>
        <end position="299"/>
    </location>
</feature>
<feature type="transmembrane region" description="Helical" evidence="6">
    <location>
        <begin position="7"/>
        <end position="25"/>
    </location>
</feature>
<dbReference type="Proteomes" id="UP000622890">
    <property type="component" value="Unassembled WGS sequence"/>
</dbReference>
<feature type="transmembrane region" description="Helical" evidence="6">
    <location>
        <begin position="31"/>
        <end position="49"/>
    </location>
</feature>
<dbReference type="EMBL" id="JAEPBG010000013">
    <property type="protein sequence ID" value="MBK4737605.1"/>
    <property type="molecule type" value="Genomic_DNA"/>
</dbReference>
<feature type="transmembrane region" description="Helical" evidence="6">
    <location>
        <begin position="217"/>
        <end position="238"/>
    </location>
</feature>
<gene>
    <name evidence="7" type="ORF">JJB74_23545</name>
</gene>
<dbReference type="InterPro" id="IPR002549">
    <property type="entry name" value="AI-2E-like"/>
</dbReference>
<dbReference type="Pfam" id="PF01594">
    <property type="entry name" value="AI-2E_transport"/>
    <property type="match status" value="1"/>
</dbReference>
<dbReference type="RefSeq" id="WP_200596046.1">
    <property type="nucleotide sequence ID" value="NZ_JAEPBG010000013.1"/>
</dbReference>
<feature type="transmembrane region" description="Helical" evidence="6">
    <location>
        <begin position="311"/>
        <end position="344"/>
    </location>
</feature>
<evidence type="ECO:0000256" key="1">
    <source>
        <dbReference type="ARBA" id="ARBA00004141"/>
    </source>
</evidence>
<comment type="subcellular location">
    <subcellularLocation>
        <location evidence="1">Membrane</location>
        <topology evidence="1">Multi-pass membrane protein</topology>
    </subcellularLocation>
</comment>
<feature type="transmembrane region" description="Helical" evidence="6">
    <location>
        <begin position="61"/>
        <end position="81"/>
    </location>
</feature>
<dbReference type="AlphaFoldDB" id="A0A934W8I1"/>
<evidence type="ECO:0000256" key="6">
    <source>
        <dbReference type="SAM" id="Phobius"/>
    </source>
</evidence>
<dbReference type="GO" id="GO:0016020">
    <property type="term" value="C:membrane"/>
    <property type="evidence" value="ECO:0007669"/>
    <property type="project" value="UniProtKB-SubCell"/>
</dbReference>
<name>A0A934W8I1_9BURK</name>
<feature type="transmembrane region" description="Helical" evidence="6">
    <location>
        <begin position="244"/>
        <end position="267"/>
    </location>
</feature>
<comment type="caution">
    <text evidence="7">The sequence shown here is derived from an EMBL/GenBank/DDBJ whole genome shotgun (WGS) entry which is preliminary data.</text>
</comment>
<proteinExistence type="inferred from homology"/>
<evidence type="ECO:0000256" key="4">
    <source>
        <dbReference type="ARBA" id="ARBA00022989"/>
    </source>
</evidence>
<evidence type="ECO:0000256" key="5">
    <source>
        <dbReference type="ARBA" id="ARBA00023136"/>
    </source>
</evidence>
<evidence type="ECO:0000256" key="2">
    <source>
        <dbReference type="ARBA" id="ARBA00009773"/>
    </source>
</evidence>
<evidence type="ECO:0000256" key="3">
    <source>
        <dbReference type="ARBA" id="ARBA00022692"/>
    </source>
</evidence>
<accession>A0A934W8I1</accession>
<organism evidence="7 8">
    <name type="scientific">Noviherbaspirillum pedocola</name>
    <dbReference type="NCBI Taxonomy" id="2801341"/>
    <lineage>
        <taxon>Bacteria</taxon>
        <taxon>Pseudomonadati</taxon>
        <taxon>Pseudomonadota</taxon>
        <taxon>Betaproteobacteria</taxon>
        <taxon>Burkholderiales</taxon>
        <taxon>Oxalobacteraceae</taxon>
        <taxon>Noviherbaspirillum</taxon>
    </lineage>
</organism>
<protein>
    <submittedName>
        <fullName evidence="7">AI-2E family transporter</fullName>
    </submittedName>
</protein>
<sequence length="349" mass="36680">MTSSNDIRQTIIGSVFALCIIVLTILVVQRFFLPLAWAGVFCIATWPLYLRVKQTLGGRSLAASLLMTTLIACLLMIPLLVGADQAGRQASTLAAWIATANNDGIAAPPALLKIPLIGTYLHTWWQATLAQPRGLTHLFSGGSATRLHSASEVLRRFGGELAHRLIDLGFAFLCLFFLYKNGDALHAQIERVGMRGLGAQRWQRYASRIPTAIRATVNGLVLVGIGEGVLIGIGYSIAGLPSAALWGAATALLAIVPFGAPLVYLAAAGLLAANGASGAALGVAAWGSLVLVLADHLVRPNIIGNATRMPFLAVLFGILGGVELFGLVGLFLGPVVMVMALTLWREAAA</sequence>
<keyword evidence="3 6" id="KW-0812">Transmembrane</keyword>
<evidence type="ECO:0000313" key="8">
    <source>
        <dbReference type="Proteomes" id="UP000622890"/>
    </source>
</evidence>
<evidence type="ECO:0000313" key="7">
    <source>
        <dbReference type="EMBL" id="MBK4737605.1"/>
    </source>
</evidence>
<keyword evidence="5 6" id="KW-0472">Membrane</keyword>
<keyword evidence="8" id="KW-1185">Reference proteome</keyword>
<comment type="similarity">
    <text evidence="2">Belongs to the autoinducer-2 exporter (AI-2E) (TC 2.A.86) family.</text>
</comment>